<dbReference type="EMBL" id="JANUBB010000006">
    <property type="protein sequence ID" value="MCS3951828.1"/>
    <property type="molecule type" value="Genomic_DNA"/>
</dbReference>
<comment type="caution">
    <text evidence="2">The sequence shown here is derived from an EMBL/GenBank/DDBJ whole genome shotgun (WGS) entry which is preliminary data.</text>
</comment>
<keyword evidence="1" id="KW-1133">Transmembrane helix</keyword>
<keyword evidence="1" id="KW-0812">Transmembrane</keyword>
<dbReference type="Proteomes" id="UP001155010">
    <property type="component" value="Unassembled WGS sequence"/>
</dbReference>
<feature type="transmembrane region" description="Helical" evidence="1">
    <location>
        <begin position="90"/>
        <end position="110"/>
    </location>
</feature>
<feature type="transmembrane region" description="Helical" evidence="1">
    <location>
        <begin position="122"/>
        <end position="141"/>
    </location>
</feature>
<accession>A0A9X2Z4H5</accession>
<keyword evidence="1" id="KW-0472">Membrane</keyword>
<evidence type="ECO:0000313" key="3">
    <source>
        <dbReference type="Proteomes" id="UP001155010"/>
    </source>
</evidence>
<reference evidence="2" key="1">
    <citation type="submission" date="2022-08" db="EMBL/GenBank/DDBJ databases">
        <title>Genomic Encyclopedia of Type Strains, Phase V (KMG-V): Genome sequencing to study the core and pangenomes of soil and plant-associated prokaryotes.</title>
        <authorList>
            <person name="Whitman W."/>
        </authorList>
    </citation>
    <scope>NUCLEOTIDE SEQUENCE</scope>
    <source>
        <strain evidence="2">SP2017</strain>
    </source>
</reference>
<name>A0A9X2Z4H5_9BACT</name>
<dbReference type="AlphaFoldDB" id="A0A9X2Z4H5"/>
<gene>
    <name evidence="2" type="ORF">GGP83_001780</name>
</gene>
<dbReference type="RefSeq" id="WP_259081886.1">
    <property type="nucleotide sequence ID" value="NZ_JANTZN010000005.1"/>
</dbReference>
<sequence length="177" mass="19942">MPSSYVLKPVSAECQRYACAEKVSFFEIERTNPMYEQLFSRFTEAFKSSLEDPDIHLSYTDRQRLKAGEYADVAAEKLPTLERRIYWTKAYAAVATVLLISGGVLTGLSYVGVGVNWTLEEFALPLYLAFCMGFVALAGMWRMVKLEKQRLLCELVVAQSEEETAEKKEKAAASPPM</sequence>
<evidence type="ECO:0000256" key="1">
    <source>
        <dbReference type="SAM" id="Phobius"/>
    </source>
</evidence>
<protein>
    <submittedName>
        <fullName evidence="2">Uncharacterized protein</fullName>
    </submittedName>
</protein>
<proteinExistence type="predicted"/>
<evidence type="ECO:0000313" key="2">
    <source>
        <dbReference type="EMBL" id="MCS3951828.1"/>
    </source>
</evidence>
<organism evidence="2 3">
    <name type="scientific">Salinibacter ruber</name>
    <dbReference type="NCBI Taxonomy" id="146919"/>
    <lineage>
        <taxon>Bacteria</taxon>
        <taxon>Pseudomonadati</taxon>
        <taxon>Rhodothermota</taxon>
        <taxon>Rhodothermia</taxon>
        <taxon>Rhodothermales</taxon>
        <taxon>Salinibacteraceae</taxon>
        <taxon>Salinibacter</taxon>
    </lineage>
</organism>